<keyword evidence="2" id="KW-1185">Reference proteome</keyword>
<sequence>MKKKAIAVLLCVLALTVLGGFTVGGSGLREYYAGLLERGIITEAEYEKLEAYGFELPESGKKPLDDFSIGEISTANEDVVER</sequence>
<evidence type="ECO:0000313" key="2">
    <source>
        <dbReference type="Proteomes" id="UP000294682"/>
    </source>
</evidence>
<evidence type="ECO:0000313" key="1">
    <source>
        <dbReference type="EMBL" id="TCL41040.1"/>
    </source>
</evidence>
<dbReference type="RefSeq" id="WP_132085294.1">
    <property type="nucleotide sequence ID" value="NZ_SLUK01000016.1"/>
</dbReference>
<organism evidence="1 2">
    <name type="scientific">Harryflintia acetispora</name>
    <dbReference type="NCBI Taxonomy" id="1849041"/>
    <lineage>
        <taxon>Bacteria</taxon>
        <taxon>Bacillati</taxon>
        <taxon>Bacillota</taxon>
        <taxon>Clostridia</taxon>
        <taxon>Eubacteriales</taxon>
        <taxon>Oscillospiraceae</taxon>
        <taxon>Harryflintia</taxon>
    </lineage>
</organism>
<name>A0A9X8UHV5_9FIRM</name>
<dbReference type="Proteomes" id="UP000294682">
    <property type="component" value="Unassembled WGS sequence"/>
</dbReference>
<proteinExistence type="predicted"/>
<dbReference type="AlphaFoldDB" id="A0A9X8UHV5"/>
<dbReference type="EMBL" id="SLUK01000016">
    <property type="protein sequence ID" value="TCL41040.1"/>
    <property type="molecule type" value="Genomic_DNA"/>
</dbReference>
<comment type="caution">
    <text evidence="1">The sequence shown here is derived from an EMBL/GenBank/DDBJ whole genome shotgun (WGS) entry which is preliminary data.</text>
</comment>
<reference evidence="1 2" key="1">
    <citation type="submission" date="2019-03" db="EMBL/GenBank/DDBJ databases">
        <title>Genomic Encyclopedia of Type Strains, Phase IV (KMG-IV): sequencing the most valuable type-strain genomes for metagenomic binning, comparative biology and taxonomic classification.</title>
        <authorList>
            <person name="Goeker M."/>
        </authorList>
    </citation>
    <scope>NUCLEOTIDE SEQUENCE [LARGE SCALE GENOMIC DNA]</scope>
    <source>
        <strain evidence="1 2">DSM 100433</strain>
    </source>
</reference>
<accession>A0A9X8UHV5</accession>
<protein>
    <submittedName>
        <fullName evidence="1">Uncharacterized protein</fullName>
    </submittedName>
</protein>
<gene>
    <name evidence="1" type="ORF">EDD78_11638</name>
</gene>